<proteinExistence type="predicted"/>
<organism evidence="1 2">
    <name type="scientific">Spiromyces aspiralis</name>
    <dbReference type="NCBI Taxonomy" id="68401"/>
    <lineage>
        <taxon>Eukaryota</taxon>
        <taxon>Fungi</taxon>
        <taxon>Fungi incertae sedis</taxon>
        <taxon>Zoopagomycota</taxon>
        <taxon>Kickxellomycotina</taxon>
        <taxon>Kickxellomycetes</taxon>
        <taxon>Kickxellales</taxon>
        <taxon>Kickxellaceae</taxon>
        <taxon>Spiromyces</taxon>
    </lineage>
</organism>
<gene>
    <name evidence="1" type="ORF">EV182_005325</name>
</gene>
<dbReference type="Proteomes" id="UP001145114">
    <property type="component" value="Unassembled WGS sequence"/>
</dbReference>
<dbReference type="EMBL" id="JAMZIH010007004">
    <property type="protein sequence ID" value="KAJ1673393.1"/>
    <property type="molecule type" value="Genomic_DNA"/>
</dbReference>
<feature type="non-terminal residue" evidence="1">
    <location>
        <position position="54"/>
    </location>
</feature>
<protein>
    <submittedName>
        <fullName evidence="1">Uncharacterized protein</fullName>
    </submittedName>
</protein>
<keyword evidence="2" id="KW-1185">Reference proteome</keyword>
<evidence type="ECO:0000313" key="2">
    <source>
        <dbReference type="Proteomes" id="UP001145114"/>
    </source>
</evidence>
<comment type="caution">
    <text evidence="1">The sequence shown here is derived from an EMBL/GenBank/DDBJ whole genome shotgun (WGS) entry which is preliminary data.</text>
</comment>
<reference evidence="1" key="1">
    <citation type="submission" date="2022-06" db="EMBL/GenBank/DDBJ databases">
        <title>Phylogenomic reconstructions and comparative analyses of Kickxellomycotina fungi.</title>
        <authorList>
            <person name="Reynolds N.K."/>
            <person name="Stajich J.E."/>
            <person name="Barry K."/>
            <person name="Grigoriev I.V."/>
            <person name="Crous P."/>
            <person name="Smith M.E."/>
        </authorList>
    </citation>
    <scope>NUCLEOTIDE SEQUENCE</scope>
    <source>
        <strain evidence="1">RSA 2271</strain>
    </source>
</reference>
<accession>A0ACC1HA77</accession>
<evidence type="ECO:0000313" key="1">
    <source>
        <dbReference type="EMBL" id="KAJ1673393.1"/>
    </source>
</evidence>
<name>A0ACC1HA77_9FUNG</name>
<sequence length="54" mass="5577">MVAAIRNSSEGTVTSEGTFHATSTAKRDGDGIRDGDREMTVAAIMATSNNNSSS</sequence>